<accession>A0AAE0LQD0</accession>
<reference evidence="3" key="2">
    <citation type="submission" date="2023-06" db="EMBL/GenBank/DDBJ databases">
        <authorList>
            <consortium name="Lawrence Berkeley National Laboratory"/>
            <person name="Haridas S."/>
            <person name="Hensen N."/>
            <person name="Bonometti L."/>
            <person name="Westerberg I."/>
            <person name="Brannstrom I.O."/>
            <person name="Guillou S."/>
            <person name="Cros-Aarteil S."/>
            <person name="Calhoun S."/>
            <person name="Kuo A."/>
            <person name="Mondo S."/>
            <person name="Pangilinan J."/>
            <person name="Riley R."/>
            <person name="Labutti K."/>
            <person name="Andreopoulos B."/>
            <person name="Lipzen A."/>
            <person name="Chen C."/>
            <person name="Yanf M."/>
            <person name="Daum C."/>
            <person name="Ng V."/>
            <person name="Clum A."/>
            <person name="Steindorff A."/>
            <person name="Ohm R."/>
            <person name="Martin F."/>
            <person name="Silar P."/>
            <person name="Natvig D."/>
            <person name="Lalanne C."/>
            <person name="Gautier V."/>
            <person name="Ament-Velasquez S.L."/>
            <person name="Kruys A."/>
            <person name="Hutchinson M.I."/>
            <person name="Powell A.J."/>
            <person name="Barry K."/>
            <person name="Miller A.N."/>
            <person name="Grigoriev I.V."/>
            <person name="Debuchy R."/>
            <person name="Gladieux P."/>
            <person name="Thoren M.H."/>
            <person name="Johannesson H."/>
        </authorList>
    </citation>
    <scope>NUCLEOTIDE SEQUENCE</scope>
    <source>
        <strain evidence="3">CBS 168.71</strain>
    </source>
</reference>
<feature type="chain" id="PRO_5042270361" evidence="2">
    <location>
        <begin position="18"/>
        <end position="203"/>
    </location>
</feature>
<protein>
    <submittedName>
        <fullName evidence="3">Uncharacterized protein</fullName>
    </submittedName>
</protein>
<dbReference type="Proteomes" id="UP001278766">
    <property type="component" value="Unassembled WGS sequence"/>
</dbReference>
<feature type="signal peptide" evidence="2">
    <location>
        <begin position="1"/>
        <end position="17"/>
    </location>
</feature>
<organism evidence="3 4">
    <name type="scientific">Chaetomium fimeti</name>
    <dbReference type="NCBI Taxonomy" id="1854472"/>
    <lineage>
        <taxon>Eukaryota</taxon>
        <taxon>Fungi</taxon>
        <taxon>Dikarya</taxon>
        <taxon>Ascomycota</taxon>
        <taxon>Pezizomycotina</taxon>
        <taxon>Sordariomycetes</taxon>
        <taxon>Sordariomycetidae</taxon>
        <taxon>Sordariales</taxon>
        <taxon>Chaetomiaceae</taxon>
        <taxon>Chaetomium</taxon>
    </lineage>
</organism>
<keyword evidence="2" id="KW-0732">Signal</keyword>
<feature type="compositionally biased region" description="Polar residues" evidence="1">
    <location>
        <begin position="62"/>
        <end position="72"/>
    </location>
</feature>
<proteinExistence type="predicted"/>
<feature type="region of interest" description="Disordered" evidence="1">
    <location>
        <begin position="53"/>
        <end position="101"/>
    </location>
</feature>
<sequence>MRVAAVASWLFATVAIASPVVVDDTGSTNRALRNPPVFPNTTVADSTRTLATRGLRNPPRFPNTTVSDSAGTLATRGLRNSPGFPNATSVTDSASALSNRAPGDVQCNRTCPRAGKTYLNNCDKAAAKLENKSFAVGVIGTPDSVEHGNCRVRITAAMNTECRNGGASIQQHYKAIRALGCRCGHYKWQKNEKCATVVERIPN</sequence>
<gene>
    <name evidence="3" type="ORF">B0H64DRAFT_466079</name>
</gene>
<evidence type="ECO:0000256" key="1">
    <source>
        <dbReference type="SAM" id="MobiDB-lite"/>
    </source>
</evidence>
<comment type="caution">
    <text evidence="3">The sequence shown here is derived from an EMBL/GenBank/DDBJ whole genome shotgun (WGS) entry which is preliminary data.</text>
</comment>
<evidence type="ECO:0000313" key="4">
    <source>
        <dbReference type="Proteomes" id="UP001278766"/>
    </source>
</evidence>
<reference evidence="3" key="1">
    <citation type="journal article" date="2023" name="Mol. Phylogenet. Evol.">
        <title>Genome-scale phylogeny and comparative genomics of the fungal order Sordariales.</title>
        <authorList>
            <person name="Hensen N."/>
            <person name="Bonometti L."/>
            <person name="Westerberg I."/>
            <person name="Brannstrom I.O."/>
            <person name="Guillou S."/>
            <person name="Cros-Aarteil S."/>
            <person name="Calhoun S."/>
            <person name="Haridas S."/>
            <person name="Kuo A."/>
            <person name="Mondo S."/>
            <person name="Pangilinan J."/>
            <person name="Riley R."/>
            <person name="LaButti K."/>
            <person name="Andreopoulos B."/>
            <person name="Lipzen A."/>
            <person name="Chen C."/>
            <person name="Yan M."/>
            <person name="Daum C."/>
            <person name="Ng V."/>
            <person name="Clum A."/>
            <person name="Steindorff A."/>
            <person name="Ohm R.A."/>
            <person name="Martin F."/>
            <person name="Silar P."/>
            <person name="Natvig D.O."/>
            <person name="Lalanne C."/>
            <person name="Gautier V."/>
            <person name="Ament-Velasquez S.L."/>
            <person name="Kruys A."/>
            <person name="Hutchinson M.I."/>
            <person name="Powell A.J."/>
            <person name="Barry K."/>
            <person name="Miller A.N."/>
            <person name="Grigoriev I.V."/>
            <person name="Debuchy R."/>
            <person name="Gladieux P."/>
            <person name="Hiltunen Thoren M."/>
            <person name="Johannesson H."/>
        </authorList>
    </citation>
    <scope>NUCLEOTIDE SEQUENCE</scope>
    <source>
        <strain evidence="3">CBS 168.71</strain>
    </source>
</reference>
<dbReference type="RefSeq" id="XP_062657142.1">
    <property type="nucleotide sequence ID" value="XM_062807682.1"/>
</dbReference>
<dbReference type="AlphaFoldDB" id="A0AAE0LQD0"/>
<feature type="compositionally biased region" description="Polar residues" evidence="1">
    <location>
        <begin position="86"/>
        <end position="98"/>
    </location>
</feature>
<evidence type="ECO:0000256" key="2">
    <source>
        <dbReference type="SAM" id="SignalP"/>
    </source>
</evidence>
<evidence type="ECO:0000313" key="3">
    <source>
        <dbReference type="EMBL" id="KAK3293628.1"/>
    </source>
</evidence>
<dbReference type="EMBL" id="JAUEPN010000006">
    <property type="protein sequence ID" value="KAK3293628.1"/>
    <property type="molecule type" value="Genomic_DNA"/>
</dbReference>
<name>A0AAE0LQD0_9PEZI</name>
<keyword evidence="4" id="KW-1185">Reference proteome</keyword>
<dbReference type="GeneID" id="87844630"/>